<dbReference type="GO" id="GO:0015979">
    <property type="term" value="P:photosynthesis"/>
    <property type="evidence" value="ECO:0007669"/>
    <property type="project" value="InterPro"/>
</dbReference>
<dbReference type="GO" id="GO:0030494">
    <property type="term" value="P:bacteriochlorophyll biosynthetic process"/>
    <property type="evidence" value="ECO:0007669"/>
    <property type="project" value="InterPro"/>
</dbReference>
<dbReference type="InterPro" id="IPR004096">
    <property type="entry name" value="V4R"/>
</dbReference>
<dbReference type="EMBL" id="JACIJS010000002">
    <property type="protein sequence ID" value="MBB5514905.1"/>
    <property type="molecule type" value="Genomic_DNA"/>
</dbReference>
<evidence type="ECO:0000313" key="3">
    <source>
        <dbReference type="Proteomes" id="UP000553766"/>
    </source>
</evidence>
<dbReference type="SUPFAM" id="SSF111126">
    <property type="entry name" value="Ligand-binding domain in the NO signalling and Golgi transport"/>
    <property type="match status" value="1"/>
</dbReference>
<dbReference type="NCBIfam" id="TIGR02019">
    <property type="entry name" value="BchJ"/>
    <property type="match status" value="1"/>
</dbReference>
<dbReference type="SMART" id="SM00989">
    <property type="entry name" value="V4R"/>
    <property type="match status" value="1"/>
</dbReference>
<gene>
    <name evidence="2" type="ORF">FHS89_000911</name>
</gene>
<keyword evidence="2" id="KW-0560">Oxidoreductase</keyword>
<reference evidence="2 3" key="1">
    <citation type="submission" date="2020-08" db="EMBL/GenBank/DDBJ databases">
        <title>Genomic Encyclopedia of Type Strains, Phase IV (KMG-IV): sequencing the most valuable type-strain genomes for metagenomic binning, comparative biology and taxonomic classification.</title>
        <authorList>
            <person name="Goeker M."/>
        </authorList>
    </citation>
    <scope>NUCLEOTIDE SEQUENCE [LARGE SCALE GENOMIC DNA]</scope>
    <source>
        <strain evidence="2 3">DSM 103377</strain>
    </source>
</reference>
<dbReference type="Proteomes" id="UP000553766">
    <property type="component" value="Unassembled WGS sequence"/>
</dbReference>
<sequence length="186" mass="19948">MTALVGPNAILQLRAPLDARGGEALIADMLRAAGLADWPDATGMIEERVAARAHAALPDLVPDPRAVAREAGAATAHYILAHRIPARAQWLLRHLPAPMAIPLLTRAIAAHAWTFSGSGAFTISRRRPLTLEIAQNPLAGPLGCDWHVAVFETLYQSLADPRLRVTERACCAMGAEACRFEVTRPA</sequence>
<dbReference type="AlphaFoldDB" id="A0A840WZ00"/>
<dbReference type="InterPro" id="IPR024096">
    <property type="entry name" value="NO_sig/Golgi_transp_ligand-bd"/>
</dbReference>
<dbReference type="RefSeq" id="WP_184008960.1">
    <property type="nucleotide sequence ID" value="NZ_JACIJS010000002.1"/>
</dbReference>
<dbReference type="InterPro" id="IPR010249">
    <property type="entry name" value="BchJ"/>
</dbReference>
<keyword evidence="3" id="KW-1185">Reference proteome</keyword>
<comment type="caution">
    <text evidence="2">The sequence shown here is derived from an EMBL/GenBank/DDBJ whole genome shotgun (WGS) entry which is preliminary data.</text>
</comment>
<dbReference type="Pfam" id="PF02830">
    <property type="entry name" value="V4R"/>
    <property type="match status" value="1"/>
</dbReference>
<proteinExistence type="predicted"/>
<evidence type="ECO:0000313" key="2">
    <source>
        <dbReference type="EMBL" id="MBB5514905.1"/>
    </source>
</evidence>
<protein>
    <submittedName>
        <fullName evidence="2">Divinyl protochlorophyllide a 8-vinyl-reductase</fullName>
        <ecNumber evidence="2">1.-.-.-</ecNumber>
    </submittedName>
</protein>
<organism evidence="2 3">
    <name type="scientific">Rubricella aquisinus</name>
    <dbReference type="NCBI Taxonomy" id="2028108"/>
    <lineage>
        <taxon>Bacteria</taxon>
        <taxon>Pseudomonadati</taxon>
        <taxon>Pseudomonadota</taxon>
        <taxon>Alphaproteobacteria</taxon>
        <taxon>Rhodobacterales</taxon>
        <taxon>Paracoccaceae</taxon>
        <taxon>Rubricella</taxon>
    </lineage>
</organism>
<name>A0A840WZ00_9RHOB</name>
<feature type="domain" description="4-vinyl reductase 4VR" evidence="1">
    <location>
        <begin position="128"/>
        <end position="184"/>
    </location>
</feature>
<dbReference type="EC" id="1.-.-.-" evidence="2"/>
<accession>A0A840WZ00</accession>
<evidence type="ECO:0000259" key="1">
    <source>
        <dbReference type="SMART" id="SM00989"/>
    </source>
</evidence>
<dbReference type="GO" id="GO:0016491">
    <property type="term" value="F:oxidoreductase activity"/>
    <property type="evidence" value="ECO:0007669"/>
    <property type="project" value="UniProtKB-KW"/>
</dbReference>